<dbReference type="Proteomes" id="UP001241571">
    <property type="component" value="Unassembled WGS sequence"/>
</dbReference>
<evidence type="ECO:0000259" key="6">
    <source>
        <dbReference type="PROSITE" id="PS51012"/>
    </source>
</evidence>
<name>A0A2K3QWJ5_ENTGA</name>
<dbReference type="InterPro" id="IPR013525">
    <property type="entry name" value="ABC2_TM"/>
</dbReference>
<evidence type="ECO:0000256" key="1">
    <source>
        <dbReference type="ARBA" id="ARBA00004141"/>
    </source>
</evidence>
<dbReference type="EMBL" id="CP050485">
    <property type="protein sequence ID" value="QOG26001.1"/>
    <property type="molecule type" value="Genomic_DNA"/>
</dbReference>
<feature type="transmembrane region" description="Helical" evidence="5">
    <location>
        <begin position="21"/>
        <end position="43"/>
    </location>
</feature>
<dbReference type="GeneID" id="93222431"/>
<gene>
    <name evidence="8" type="ORF">EGM181_01320</name>
    <name evidence="7" type="ORF">QRX88_14925</name>
</gene>
<feature type="transmembrane region" description="Helical" evidence="5">
    <location>
        <begin position="103"/>
        <end position="130"/>
    </location>
</feature>
<evidence type="ECO:0000313" key="7">
    <source>
        <dbReference type="EMBL" id="MDL4936998.1"/>
    </source>
</evidence>
<evidence type="ECO:0000256" key="2">
    <source>
        <dbReference type="ARBA" id="ARBA00022692"/>
    </source>
</evidence>
<keyword evidence="5" id="KW-0813">Transport</keyword>
<evidence type="ECO:0000313" key="8">
    <source>
        <dbReference type="EMBL" id="QOG26001.1"/>
    </source>
</evidence>
<reference evidence="8 9" key="1">
    <citation type="submission" date="2020-03" db="EMBL/GenBank/DDBJ databases">
        <title>Characterization of ganglioside-mimicking enterococci.</title>
        <authorList>
            <person name="Patry R.T."/>
            <person name="Nothaft H."/>
            <person name="Bridger R."/>
            <person name="Shajahan A."/>
            <person name="Huynh S."/>
            <person name="Sanchez S."/>
            <person name="Azadi P."/>
            <person name="Cooper K."/>
            <person name="Miller W.G."/>
            <person name="Parker C.T."/>
            <person name="Wells L."/>
            <person name="Szymanski C.M."/>
        </authorList>
    </citation>
    <scope>NUCLEOTIDE SEQUENCE [LARGE SCALE GENOMIC DNA]</scope>
    <source>
        <strain evidence="8 9">EGM181</strain>
    </source>
</reference>
<dbReference type="RefSeq" id="WP_081131432.1">
    <property type="nucleotide sequence ID" value="NZ_CP050485.1"/>
</dbReference>
<reference evidence="7 10" key="2">
    <citation type="submission" date="2023-06" db="EMBL/GenBank/DDBJ databases">
        <title>Acute promotion of culturable opportunistic pathogens and persistent increase of antibiotic resistance following antibiotic exposure in mouse gut microbiota.</title>
        <authorList>
            <person name="Li L."/>
            <person name="Wang B."/>
            <person name="Sun Y."/>
            <person name="Wang M."/>
            <person name="Xu H."/>
        </authorList>
    </citation>
    <scope>NUCLEOTIDE SEQUENCE [LARGE SCALE GENOMIC DNA]</scope>
    <source>
        <strain evidence="7 10">CRI2_2</strain>
    </source>
</reference>
<dbReference type="EMBL" id="JASUBT010000012">
    <property type="protein sequence ID" value="MDL4936998.1"/>
    <property type="molecule type" value="Genomic_DNA"/>
</dbReference>
<keyword evidence="2 5" id="KW-0812">Transmembrane</keyword>
<evidence type="ECO:0000256" key="4">
    <source>
        <dbReference type="ARBA" id="ARBA00023136"/>
    </source>
</evidence>
<feature type="transmembrane region" description="Helical" evidence="5">
    <location>
        <begin position="142"/>
        <end position="163"/>
    </location>
</feature>
<comment type="subcellular location">
    <subcellularLocation>
        <location evidence="5">Cell membrane</location>
        <topology evidence="5">Multi-pass membrane protein</topology>
    </subcellularLocation>
    <subcellularLocation>
        <location evidence="1">Membrane</location>
        <topology evidence="1">Multi-pass membrane protein</topology>
    </subcellularLocation>
</comment>
<dbReference type="Pfam" id="PF01061">
    <property type="entry name" value="ABC2_membrane"/>
    <property type="match status" value="1"/>
</dbReference>
<dbReference type="InterPro" id="IPR051784">
    <property type="entry name" value="Nod_factor_ABC_transporter"/>
</dbReference>
<dbReference type="GO" id="GO:0140359">
    <property type="term" value="F:ABC-type transporter activity"/>
    <property type="evidence" value="ECO:0007669"/>
    <property type="project" value="InterPro"/>
</dbReference>
<evidence type="ECO:0000256" key="5">
    <source>
        <dbReference type="RuleBase" id="RU361157"/>
    </source>
</evidence>
<accession>A0A2K3QWJ5</accession>
<dbReference type="Proteomes" id="UP000516696">
    <property type="component" value="Chromosome"/>
</dbReference>
<evidence type="ECO:0000313" key="10">
    <source>
        <dbReference type="Proteomes" id="UP001241571"/>
    </source>
</evidence>
<feature type="transmembrane region" description="Helical" evidence="5">
    <location>
        <begin position="175"/>
        <end position="197"/>
    </location>
</feature>
<organism evidence="7 10">
    <name type="scientific">Enterococcus gallinarum</name>
    <dbReference type="NCBI Taxonomy" id="1353"/>
    <lineage>
        <taxon>Bacteria</taxon>
        <taxon>Bacillati</taxon>
        <taxon>Bacillota</taxon>
        <taxon>Bacilli</taxon>
        <taxon>Lactobacillales</taxon>
        <taxon>Enterococcaceae</taxon>
        <taxon>Enterococcus</taxon>
    </lineage>
</organism>
<feature type="transmembrane region" description="Helical" evidence="5">
    <location>
        <begin position="63"/>
        <end position="83"/>
    </location>
</feature>
<feature type="domain" description="ABC transmembrane type-2" evidence="6">
    <location>
        <begin position="23"/>
        <end position="253"/>
    </location>
</feature>
<protein>
    <recommendedName>
        <fullName evidence="5">Transport permease protein</fullName>
    </recommendedName>
</protein>
<proteinExistence type="inferred from homology"/>
<feature type="transmembrane region" description="Helical" evidence="5">
    <location>
        <begin position="232"/>
        <end position="250"/>
    </location>
</feature>
<dbReference type="GO" id="GO:0043190">
    <property type="term" value="C:ATP-binding cassette (ABC) transporter complex"/>
    <property type="evidence" value="ECO:0007669"/>
    <property type="project" value="InterPro"/>
</dbReference>
<dbReference type="PANTHER" id="PTHR43229">
    <property type="entry name" value="NODULATION PROTEIN J"/>
    <property type="match status" value="1"/>
</dbReference>
<dbReference type="AlphaFoldDB" id="A0A2K3QWJ5"/>
<dbReference type="PROSITE" id="PS51012">
    <property type="entry name" value="ABC_TM2"/>
    <property type="match status" value="1"/>
</dbReference>
<sequence>MKTIKQLFTLTNRIVRQNLTSVDTIITSIVMPIFILLFFVYVIGGNILVGGTAGEPSDYLSYVMPGFLLMSMAMGSAYTALRINNDKTKGFLTRLLSMPMKRWVILGSHIVASTIFMLISVLSVLLIGLVLGYRPQATIGDFLLFTLLIVLFAVSLTVLAIPFSLTAKDYAGAGAFSYILIFLLFISPAFVPVAGMAKPVRLFAENQPMTPIIETTKNLLAGTFSFGSQSSLLTLLWLALLLSFFSFLSMKRYKQLFIN</sequence>
<dbReference type="InterPro" id="IPR000412">
    <property type="entry name" value="ABC_2_transport"/>
</dbReference>
<dbReference type="InterPro" id="IPR047817">
    <property type="entry name" value="ABC2_TM_bact-type"/>
</dbReference>
<keyword evidence="4 5" id="KW-0472">Membrane</keyword>
<comment type="similarity">
    <text evidence="5">Belongs to the ABC-2 integral membrane protein family.</text>
</comment>
<dbReference type="PIRSF" id="PIRSF006648">
    <property type="entry name" value="DrrB"/>
    <property type="match status" value="1"/>
</dbReference>
<dbReference type="PANTHER" id="PTHR43229:SF2">
    <property type="entry name" value="NODULATION PROTEIN J"/>
    <property type="match status" value="1"/>
</dbReference>
<evidence type="ECO:0000256" key="3">
    <source>
        <dbReference type="ARBA" id="ARBA00022989"/>
    </source>
</evidence>
<keyword evidence="5" id="KW-1003">Cell membrane</keyword>
<keyword evidence="3 5" id="KW-1133">Transmembrane helix</keyword>
<evidence type="ECO:0000313" key="9">
    <source>
        <dbReference type="Proteomes" id="UP000516696"/>
    </source>
</evidence>